<reference evidence="2 3" key="1">
    <citation type="journal article" date="2024" name="J Genomics">
        <title>Draft genome sequencing and assembly of Favolaschia claudopus CIRM-BRFM 2984 isolated from oak limbs.</title>
        <authorList>
            <person name="Navarro D."/>
            <person name="Drula E."/>
            <person name="Chaduli D."/>
            <person name="Cazenave R."/>
            <person name="Ahrendt S."/>
            <person name="Wang J."/>
            <person name="Lipzen A."/>
            <person name="Daum C."/>
            <person name="Barry K."/>
            <person name="Grigoriev I.V."/>
            <person name="Favel A."/>
            <person name="Rosso M.N."/>
            <person name="Martin F."/>
        </authorList>
    </citation>
    <scope>NUCLEOTIDE SEQUENCE [LARGE SCALE GENOMIC DNA]</scope>
    <source>
        <strain evidence="2 3">CIRM-BRFM 2984</strain>
    </source>
</reference>
<proteinExistence type="predicted"/>
<evidence type="ECO:0000313" key="3">
    <source>
        <dbReference type="Proteomes" id="UP001362999"/>
    </source>
</evidence>
<dbReference type="Proteomes" id="UP001362999">
    <property type="component" value="Unassembled WGS sequence"/>
</dbReference>
<dbReference type="EMBL" id="JAWWNJ010000006">
    <property type="protein sequence ID" value="KAK7053672.1"/>
    <property type="molecule type" value="Genomic_DNA"/>
</dbReference>
<name>A0AAW0DPN5_9AGAR</name>
<keyword evidence="3" id="KW-1185">Reference proteome</keyword>
<feature type="compositionally biased region" description="Acidic residues" evidence="1">
    <location>
        <begin position="184"/>
        <end position="209"/>
    </location>
</feature>
<protein>
    <submittedName>
        <fullName evidence="2">Uncharacterized protein</fullName>
    </submittedName>
</protein>
<feature type="region of interest" description="Disordered" evidence="1">
    <location>
        <begin position="72"/>
        <end position="143"/>
    </location>
</feature>
<comment type="caution">
    <text evidence="2">The sequence shown here is derived from an EMBL/GenBank/DDBJ whole genome shotgun (WGS) entry which is preliminary data.</text>
</comment>
<organism evidence="2 3">
    <name type="scientific">Favolaschia claudopus</name>
    <dbReference type="NCBI Taxonomy" id="2862362"/>
    <lineage>
        <taxon>Eukaryota</taxon>
        <taxon>Fungi</taxon>
        <taxon>Dikarya</taxon>
        <taxon>Basidiomycota</taxon>
        <taxon>Agaricomycotina</taxon>
        <taxon>Agaricomycetes</taxon>
        <taxon>Agaricomycetidae</taxon>
        <taxon>Agaricales</taxon>
        <taxon>Marasmiineae</taxon>
        <taxon>Mycenaceae</taxon>
        <taxon>Favolaschia</taxon>
    </lineage>
</organism>
<evidence type="ECO:0000313" key="2">
    <source>
        <dbReference type="EMBL" id="KAK7053672.1"/>
    </source>
</evidence>
<evidence type="ECO:0000256" key="1">
    <source>
        <dbReference type="SAM" id="MobiDB-lite"/>
    </source>
</evidence>
<feature type="region of interest" description="Disordered" evidence="1">
    <location>
        <begin position="156"/>
        <end position="209"/>
    </location>
</feature>
<feature type="compositionally biased region" description="Basic and acidic residues" evidence="1">
    <location>
        <begin position="156"/>
        <end position="166"/>
    </location>
</feature>
<dbReference type="AlphaFoldDB" id="A0AAW0DPN5"/>
<accession>A0AAW0DPN5</accession>
<gene>
    <name evidence="2" type="ORF">R3P38DRAFT_3171006</name>
</gene>
<sequence length="209" mass="22699">MTSRATDLTKLPASTLKNVLMGVIHAYTTAYPDGEIKNTPLTVADKNAIEAAHVPLYAFHPGGRMRTPKKTAVKAKPEPQPVAGSSKAAARTVVKIKPEPQPVAGSSKAPARSNKPIAGRSKAKKRTFSDEGSSPTKFKRKYGDFTSDLLKKGAAELEHDDREYQKLPRLTKTSAPEERRGDSEVIDLCDSESESEEVGYEDDSDCEVL</sequence>